<feature type="chain" id="PRO_5026882340" evidence="1">
    <location>
        <begin position="25"/>
        <end position="328"/>
    </location>
</feature>
<evidence type="ECO:0000256" key="1">
    <source>
        <dbReference type="SAM" id="SignalP"/>
    </source>
</evidence>
<reference evidence="2 3" key="1">
    <citation type="submission" date="2019-12" db="EMBL/GenBank/DDBJ databases">
        <authorList>
            <person name="Kun Z."/>
        </authorList>
    </citation>
    <scope>NUCLEOTIDE SEQUENCE [LARGE SCALE GENOMIC DNA]</scope>
    <source>
        <strain evidence="2 3">YIM 123512</strain>
    </source>
</reference>
<dbReference type="Proteomes" id="UP000473325">
    <property type="component" value="Unassembled WGS sequence"/>
</dbReference>
<dbReference type="EMBL" id="WUEK01000011">
    <property type="protein sequence ID" value="MXG91156.1"/>
    <property type="molecule type" value="Genomic_DNA"/>
</dbReference>
<gene>
    <name evidence="2" type="ORF">GRQ65_16525</name>
</gene>
<comment type="caution">
    <text evidence="2">The sequence shown here is derived from an EMBL/GenBank/DDBJ whole genome shotgun (WGS) entry which is preliminary data.</text>
</comment>
<accession>A0A6L7EYL5</accession>
<proteinExistence type="predicted"/>
<dbReference type="AlphaFoldDB" id="A0A6L7EYL5"/>
<protein>
    <submittedName>
        <fullName evidence="2">Uncharacterized protein</fullName>
    </submittedName>
</protein>
<evidence type="ECO:0000313" key="3">
    <source>
        <dbReference type="Proteomes" id="UP000473325"/>
    </source>
</evidence>
<keyword evidence="1" id="KW-0732">Signal</keyword>
<name>A0A6L7EYL5_9ACTN</name>
<organism evidence="2 3">
    <name type="scientific">Nocardioides flavescens</name>
    <dbReference type="NCBI Taxonomy" id="2691959"/>
    <lineage>
        <taxon>Bacteria</taxon>
        <taxon>Bacillati</taxon>
        <taxon>Actinomycetota</taxon>
        <taxon>Actinomycetes</taxon>
        <taxon>Propionibacteriales</taxon>
        <taxon>Nocardioidaceae</taxon>
        <taxon>Nocardioides</taxon>
    </lineage>
</organism>
<keyword evidence="3" id="KW-1185">Reference proteome</keyword>
<evidence type="ECO:0000313" key="2">
    <source>
        <dbReference type="EMBL" id="MXG91156.1"/>
    </source>
</evidence>
<dbReference type="RefSeq" id="WP_160879096.1">
    <property type="nucleotide sequence ID" value="NZ_WUEK01000011.1"/>
</dbReference>
<feature type="signal peptide" evidence="1">
    <location>
        <begin position="1"/>
        <end position="24"/>
    </location>
</feature>
<sequence length="328" mass="33080">MRPVTTLLLAATLLPLTACGLIGADDVEPGEVVRAQEEAIDTGATGTRELELQLPEGRLTVTVGAPLDEVPAADTLGERDLSPAGGARLVPVTWEVDSAGTSTFQRSVAGPGTAPASLSLVAGDEPTVIDDRWRRTGAAYVAVPADGDLSVAIDYDGLTQRASVDGQDREVPAIARSLYDAPDEPADQACADVVVTGVAEVTQVDAPALSCRLALGEAAYVAGPGWADDVPWRVVEVSVDPGDVTAPDGSTYAATSAEETITLNGAEPVATVSTVGTTDDGLGEGVVVFPGGAAASEVGIRRTFALTKVSGSGPANAAMTVSSTTAVG</sequence>